<comment type="caution">
    <text evidence="2">The sequence shown here is derived from an EMBL/GenBank/DDBJ whole genome shotgun (WGS) entry which is preliminary data.</text>
</comment>
<evidence type="ECO:0000256" key="1">
    <source>
        <dbReference type="SAM" id="MobiDB-lite"/>
    </source>
</evidence>
<protein>
    <submittedName>
        <fullName evidence="2">Uncharacterized protein</fullName>
    </submittedName>
</protein>
<feature type="region of interest" description="Disordered" evidence="1">
    <location>
        <begin position="302"/>
        <end position="328"/>
    </location>
</feature>
<evidence type="ECO:0000313" key="2">
    <source>
        <dbReference type="EMBL" id="KAJ7194307.1"/>
    </source>
</evidence>
<reference evidence="2" key="1">
    <citation type="submission" date="2023-03" db="EMBL/GenBank/DDBJ databases">
        <title>Massive genome expansion in bonnet fungi (Mycena s.s.) driven by repeated elements and novel gene families across ecological guilds.</title>
        <authorList>
            <consortium name="Lawrence Berkeley National Laboratory"/>
            <person name="Harder C.B."/>
            <person name="Miyauchi S."/>
            <person name="Viragh M."/>
            <person name="Kuo A."/>
            <person name="Thoen E."/>
            <person name="Andreopoulos B."/>
            <person name="Lu D."/>
            <person name="Skrede I."/>
            <person name="Drula E."/>
            <person name="Henrissat B."/>
            <person name="Morin E."/>
            <person name="Kohler A."/>
            <person name="Barry K."/>
            <person name="LaButti K."/>
            <person name="Morin E."/>
            <person name="Salamov A."/>
            <person name="Lipzen A."/>
            <person name="Mereny Z."/>
            <person name="Hegedus B."/>
            <person name="Baldrian P."/>
            <person name="Stursova M."/>
            <person name="Weitz H."/>
            <person name="Taylor A."/>
            <person name="Grigoriev I.V."/>
            <person name="Nagy L.G."/>
            <person name="Martin F."/>
            <person name="Kauserud H."/>
        </authorList>
    </citation>
    <scope>NUCLEOTIDE SEQUENCE</scope>
    <source>
        <strain evidence="2">9144</strain>
    </source>
</reference>
<proteinExistence type="predicted"/>
<organism evidence="2 3">
    <name type="scientific">Mycena pura</name>
    <dbReference type="NCBI Taxonomy" id="153505"/>
    <lineage>
        <taxon>Eukaryota</taxon>
        <taxon>Fungi</taxon>
        <taxon>Dikarya</taxon>
        <taxon>Basidiomycota</taxon>
        <taxon>Agaricomycotina</taxon>
        <taxon>Agaricomycetes</taxon>
        <taxon>Agaricomycetidae</taxon>
        <taxon>Agaricales</taxon>
        <taxon>Marasmiineae</taxon>
        <taxon>Mycenaceae</taxon>
        <taxon>Mycena</taxon>
    </lineage>
</organism>
<sequence>MGFDHFRVGKAGAPFRHGQSSTAPAKRADAATTPDPSCASGAFYKSPILSNSYDSSVPMNVVWDTTLNCLLPAPTLVDIYLDRPGADNSKMHAWTGVPYSKGNYTLNLQPGWWNSTASINAQVMVVASGTPVFLSPIPAGPVITVTYTAPTNGSVPAAADTSSQGSTTVVTPTAVAGVSAHPLSAGKKAAAVLLPLLFVILLGLAYVKISRARGAAKRSEWSEKLDKRMSTISGDWKAVTLGGAKAAVRQSMAQRNSSVFSVGAIRAGDVDGAPVVMGEPPVVRGGSIDIDAQDIPRTSLGSGVGVGVGARRPRAHAHGAPPERGSRAVSFADAAHPRPSLSSAYSRGSRAFHTASAYGELDGEEAPPVPALPSPSRSGAYGGGERRSSGSGGAGNGNRGASVYNGNGTAWSSGERVAGVDGGYGAQCVSPTGRVHSIAYPSPPAAANGNGFAYGDANDQQNSYFSPATPTPTSMFVVPDPSEVYARAREPSADSAYAATTFGEYERGYGGYGSYGSPAESDVPSVMTSPSQTAGPLNLTSEDIRRRMTTHHGQNGEGAWRQSVDEVFGALSLMRTGGSPASPDGEDEGGDGDYLFAPMPETVFAYPGTPAASSFNSSAAPSSPFAMPMSAPTMSPDDMLRAYAAKHASTASAAPSPLSKTTTGAEVVPTLQNTGMRILYKQPDASARARAPSVAGGLIRAGKGARLSK</sequence>
<dbReference type="EMBL" id="JARJCW010000099">
    <property type="protein sequence ID" value="KAJ7194307.1"/>
    <property type="molecule type" value="Genomic_DNA"/>
</dbReference>
<dbReference type="AlphaFoldDB" id="A0AAD6V0G6"/>
<dbReference type="Proteomes" id="UP001219525">
    <property type="component" value="Unassembled WGS sequence"/>
</dbReference>
<feature type="region of interest" description="Disordered" evidence="1">
    <location>
        <begin position="12"/>
        <end position="36"/>
    </location>
</feature>
<accession>A0AAD6V0G6</accession>
<feature type="region of interest" description="Disordered" evidence="1">
    <location>
        <begin position="361"/>
        <end position="400"/>
    </location>
</feature>
<gene>
    <name evidence="2" type="ORF">GGX14DRAFT_476497</name>
</gene>
<name>A0AAD6V0G6_9AGAR</name>
<evidence type="ECO:0000313" key="3">
    <source>
        <dbReference type="Proteomes" id="UP001219525"/>
    </source>
</evidence>
<keyword evidence="3" id="KW-1185">Reference proteome</keyword>